<protein>
    <submittedName>
        <fullName evidence="1">Uncharacterized protein</fullName>
    </submittedName>
</protein>
<reference evidence="1" key="1">
    <citation type="submission" date="2022-11" db="EMBL/GenBank/DDBJ databases">
        <authorList>
            <person name="Petersen C."/>
        </authorList>
    </citation>
    <scope>NUCLEOTIDE SEQUENCE</scope>
    <source>
        <strain evidence="1">IBT 30069</strain>
    </source>
</reference>
<sequence length="120" mass="14010">MILDFTIYRPQRRFPGDRGFTDHALVQAKRPDEKLSATRDQLVNALEGANTKHGRCWAIISIGIQLSFYEYHAHLPEKKRLVDWCPPGQSTNSFHLRQDVRIIQWMFDYMKANTEPPVLV</sequence>
<keyword evidence="2" id="KW-1185">Reference proteome</keyword>
<evidence type="ECO:0000313" key="2">
    <source>
        <dbReference type="Proteomes" id="UP001149165"/>
    </source>
</evidence>
<comment type="caution">
    <text evidence="1">The sequence shown here is derived from an EMBL/GenBank/DDBJ whole genome shotgun (WGS) entry which is preliminary data.</text>
</comment>
<accession>A0A9W9KQE8</accession>
<organism evidence="1 2">
    <name type="scientific">Penicillium angulare</name>
    <dbReference type="NCBI Taxonomy" id="116970"/>
    <lineage>
        <taxon>Eukaryota</taxon>
        <taxon>Fungi</taxon>
        <taxon>Dikarya</taxon>
        <taxon>Ascomycota</taxon>
        <taxon>Pezizomycotina</taxon>
        <taxon>Eurotiomycetes</taxon>
        <taxon>Eurotiomycetidae</taxon>
        <taxon>Eurotiales</taxon>
        <taxon>Aspergillaceae</taxon>
        <taxon>Penicillium</taxon>
    </lineage>
</organism>
<dbReference type="EMBL" id="JAPQKH010000002">
    <property type="protein sequence ID" value="KAJ5114137.1"/>
    <property type="molecule type" value="Genomic_DNA"/>
</dbReference>
<dbReference type="Proteomes" id="UP001149165">
    <property type="component" value="Unassembled WGS sequence"/>
</dbReference>
<name>A0A9W9KQE8_9EURO</name>
<dbReference type="AlphaFoldDB" id="A0A9W9KQE8"/>
<proteinExistence type="predicted"/>
<evidence type="ECO:0000313" key="1">
    <source>
        <dbReference type="EMBL" id="KAJ5114137.1"/>
    </source>
</evidence>
<gene>
    <name evidence="1" type="ORF">N7456_002671</name>
</gene>
<reference evidence="1" key="2">
    <citation type="journal article" date="2023" name="IMA Fungus">
        <title>Comparative genomic study of the Penicillium genus elucidates a diverse pangenome and 15 lateral gene transfer events.</title>
        <authorList>
            <person name="Petersen C."/>
            <person name="Sorensen T."/>
            <person name="Nielsen M.R."/>
            <person name="Sondergaard T.E."/>
            <person name="Sorensen J.L."/>
            <person name="Fitzpatrick D.A."/>
            <person name="Frisvad J.C."/>
            <person name="Nielsen K.L."/>
        </authorList>
    </citation>
    <scope>NUCLEOTIDE SEQUENCE</scope>
    <source>
        <strain evidence="1">IBT 30069</strain>
    </source>
</reference>
<dbReference type="OrthoDB" id="4177946at2759"/>